<comment type="subcellular location">
    <subcellularLocation>
        <location evidence="1 9 10">Cytoplasm</location>
    </subcellularLocation>
</comment>
<keyword evidence="6 9" id="KW-0547">Nucleotide-binding</keyword>
<comment type="similarity">
    <text evidence="2 9 10">Belongs to the RecF family.</text>
</comment>
<dbReference type="HAMAP" id="MF_00365">
    <property type="entry name" value="RecF"/>
    <property type="match status" value="1"/>
</dbReference>
<dbReference type="RefSeq" id="WP_104829926.1">
    <property type="nucleotide sequence ID" value="NZ_PJCH01000005.1"/>
</dbReference>
<dbReference type="NCBIfam" id="TIGR00611">
    <property type="entry name" value="recf"/>
    <property type="match status" value="1"/>
</dbReference>
<dbReference type="PROSITE" id="PS00617">
    <property type="entry name" value="RECF_1"/>
    <property type="match status" value="1"/>
</dbReference>
<evidence type="ECO:0000313" key="12">
    <source>
        <dbReference type="EMBL" id="PQA88684.1"/>
    </source>
</evidence>
<dbReference type="GO" id="GO:0006302">
    <property type="term" value="P:double-strand break repair"/>
    <property type="evidence" value="ECO:0007669"/>
    <property type="project" value="TreeGrafter"/>
</dbReference>
<dbReference type="GO" id="GO:0000731">
    <property type="term" value="P:DNA synthesis involved in DNA repair"/>
    <property type="evidence" value="ECO:0007669"/>
    <property type="project" value="TreeGrafter"/>
</dbReference>
<evidence type="ECO:0000313" key="13">
    <source>
        <dbReference type="Proteomes" id="UP000239504"/>
    </source>
</evidence>
<dbReference type="PANTHER" id="PTHR32182:SF0">
    <property type="entry name" value="DNA REPLICATION AND REPAIR PROTEIN RECF"/>
    <property type="match status" value="1"/>
</dbReference>
<comment type="function">
    <text evidence="9 10">The RecF protein is involved in DNA metabolism; it is required for DNA replication and normal SOS inducibility. RecF binds preferentially to single-stranded, linear DNA. It also seems to bind ATP.</text>
</comment>
<evidence type="ECO:0000256" key="1">
    <source>
        <dbReference type="ARBA" id="ARBA00004496"/>
    </source>
</evidence>
<feature type="binding site" evidence="9">
    <location>
        <begin position="53"/>
        <end position="60"/>
    </location>
    <ligand>
        <name>ATP</name>
        <dbReference type="ChEBI" id="CHEBI:30616"/>
    </ligand>
</feature>
<dbReference type="PANTHER" id="PTHR32182">
    <property type="entry name" value="DNA REPLICATION AND REPAIR PROTEIN RECF"/>
    <property type="match status" value="1"/>
</dbReference>
<evidence type="ECO:0000256" key="8">
    <source>
        <dbReference type="ARBA" id="ARBA00023125"/>
    </source>
</evidence>
<evidence type="ECO:0000259" key="11">
    <source>
        <dbReference type="SMART" id="SM00382"/>
    </source>
</evidence>
<dbReference type="Gene3D" id="1.20.1050.90">
    <property type="entry name" value="RecF/RecN/SMC, N-terminal domain"/>
    <property type="match status" value="1"/>
</dbReference>
<dbReference type="InterPro" id="IPR042174">
    <property type="entry name" value="RecF_2"/>
</dbReference>
<evidence type="ECO:0000256" key="3">
    <source>
        <dbReference type="ARBA" id="ARBA00020170"/>
    </source>
</evidence>
<protein>
    <recommendedName>
        <fullName evidence="3 9">DNA replication and repair protein RecF</fullName>
    </recommendedName>
</protein>
<dbReference type="OrthoDB" id="9803889at2"/>
<keyword evidence="9 10" id="KW-0234">DNA repair</keyword>
<proteinExistence type="inferred from homology"/>
<keyword evidence="4 9" id="KW-0963">Cytoplasm</keyword>
<dbReference type="Pfam" id="PF02463">
    <property type="entry name" value="SMC_N"/>
    <property type="match status" value="1"/>
</dbReference>
<dbReference type="InterPro" id="IPR027417">
    <property type="entry name" value="P-loop_NTPase"/>
</dbReference>
<dbReference type="InterPro" id="IPR018078">
    <property type="entry name" value="DNA-binding_RecF_CS"/>
</dbReference>
<keyword evidence="13" id="KW-1185">Reference proteome</keyword>
<reference evidence="12 13" key="1">
    <citation type="submission" date="2017-12" db="EMBL/GenBank/DDBJ databases">
        <authorList>
            <person name="Hurst M.R.H."/>
        </authorList>
    </citation>
    <scope>NUCLEOTIDE SEQUENCE [LARGE SCALE GENOMIC DNA]</scope>
    <source>
        <strain evidence="12 13">SY-3-19</strain>
    </source>
</reference>
<dbReference type="InterPro" id="IPR003593">
    <property type="entry name" value="AAA+_ATPase"/>
</dbReference>
<dbReference type="SMART" id="SM00382">
    <property type="entry name" value="AAA"/>
    <property type="match status" value="1"/>
</dbReference>
<dbReference type="Gene3D" id="3.40.50.300">
    <property type="entry name" value="P-loop containing nucleotide triphosphate hydrolases"/>
    <property type="match status" value="1"/>
</dbReference>
<dbReference type="GO" id="GO:0003697">
    <property type="term" value="F:single-stranded DNA binding"/>
    <property type="evidence" value="ECO:0007669"/>
    <property type="project" value="UniProtKB-UniRule"/>
</dbReference>
<dbReference type="GO" id="GO:0005524">
    <property type="term" value="F:ATP binding"/>
    <property type="evidence" value="ECO:0007669"/>
    <property type="project" value="UniProtKB-UniRule"/>
</dbReference>
<keyword evidence="8 9" id="KW-0238">DNA-binding</keyword>
<organism evidence="12 13">
    <name type="scientific">Hyphococcus luteus</name>
    <dbReference type="NCBI Taxonomy" id="2058213"/>
    <lineage>
        <taxon>Bacteria</taxon>
        <taxon>Pseudomonadati</taxon>
        <taxon>Pseudomonadota</taxon>
        <taxon>Alphaproteobacteria</taxon>
        <taxon>Parvularculales</taxon>
        <taxon>Parvularculaceae</taxon>
        <taxon>Hyphococcus</taxon>
    </lineage>
</organism>
<comment type="caution">
    <text evidence="12">The sequence shown here is derived from an EMBL/GenBank/DDBJ whole genome shotgun (WGS) entry which is preliminary data.</text>
</comment>
<name>A0A2S7K844_9PROT</name>
<keyword evidence="5 9" id="KW-0235">DNA replication</keyword>
<dbReference type="EMBL" id="PJCH01000005">
    <property type="protein sequence ID" value="PQA88684.1"/>
    <property type="molecule type" value="Genomic_DNA"/>
</dbReference>
<accession>A0A2S7K844</accession>
<keyword evidence="9 10" id="KW-0227">DNA damage</keyword>
<dbReference type="GO" id="GO:0009432">
    <property type="term" value="P:SOS response"/>
    <property type="evidence" value="ECO:0007669"/>
    <property type="project" value="UniProtKB-UniRule"/>
</dbReference>
<dbReference type="GO" id="GO:0005737">
    <property type="term" value="C:cytoplasm"/>
    <property type="evidence" value="ECO:0007669"/>
    <property type="project" value="UniProtKB-SubCell"/>
</dbReference>
<evidence type="ECO:0000256" key="2">
    <source>
        <dbReference type="ARBA" id="ARBA00008016"/>
    </source>
</evidence>
<evidence type="ECO:0000256" key="5">
    <source>
        <dbReference type="ARBA" id="ARBA00022705"/>
    </source>
</evidence>
<keyword evidence="9 10" id="KW-0742">SOS response</keyword>
<evidence type="ECO:0000256" key="4">
    <source>
        <dbReference type="ARBA" id="ARBA00022490"/>
    </source>
</evidence>
<evidence type="ECO:0000256" key="7">
    <source>
        <dbReference type="ARBA" id="ARBA00022840"/>
    </source>
</evidence>
<dbReference type="GO" id="GO:0006260">
    <property type="term" value="P:DNA replication"/>
    <property type="evidence" value="ECO:0007669"/>
    <property type="project" value="UniProtKB-UniRule"/>
</dbReference>
<feature type="domain" description="AAA+ ATPase" evidence="11">
    <location>
        <begin position="45"/>
        <end position="388"/>
    </location>
</feature>
<evidence type="ECO:0000256" key="10">
    <source>
        <dbReference type="RuleBase" id="RU000578"/>
    </source>
</evidence>
<dbReference type="AlphaFoldDB" id="A0A2S7K844"/>
<dbReference type="InterPro" id="IPR003395">
    <property type="entry name" value="RecF/RecN/SMC_N"/>
</dbReference>
<dbReference type="PROSITE" id="PS00618">
    <property type="entry name" value="RECF_2"/>
    <property type="match status" value="1"/>
</dbReference>
<sequence>MLSEAAVTQWETETQEDAGAARRARITRLTVTDFRSYPRAEIGFDGRPAAISGANGAGKTNILEAISLLGPGRGVRGAKLDELPRIGGAGGWAVSARVDDGEDERRFGVGAAAANPSRRICRIDDADASGPGALAEHLRFMWLTPAQDRLFMEGAGERRRFLDRMTLAHDPAHGKRSTGYEQAMRQRQRLLEEGGRDEGWLGAVEKQMAEAGVAIAAARRAMVSRLAAAEVASEESVFPCADIALDGALETALAAAARETVEADFAEGLRAGRRRDAEAGRALSGPHRSDLLVTHREKGRPAKLCSTGEQKALLIGLVLANARALSLSDPNAPLILLLDEIAAHLDEGRRAALFSILDDLGFQAFMTGTDKSLFEAWGPRAQHFDVSGGAVHETQLTS</sequence>
<gene>
    <name evidence="9" type="primary">recF</name>
    <name evidence="12" type="ORF">CW354_10455</name>
</gene>
<dbReference type="Proteomes" id="UP000239504">
    <property type="component" value="Unassembled WGS sequence"/>
</dbReference>
<dbReference type="InterPro" id="IPR001238">
    <property type="entry name" value="DNA-binding_RecF"/>
</dbReference>
<keyword evidence="7 9" id="KW-0067">ATP-binding</keyword>
<dbReference type="SUPFAM" id="SSF52540">
    <property type="entry name" value="P-loop containing nucleoside triphosphate hydrolases"/>
    <property type="match status" value="1"/>
</dbReference>
<evidence type="ECO:0000256" key="9">
    <source>
        <dbReference type="HAMAP-Rule" id="MF_00365"/>
    </source>
</evidence>
<evidence type="ECO:0000256" key="6">
    <source>
        <dbReference type="ARBA" id="ARBA00022741"/>
    </source>
</evidence>